<comment type="caution">
    <text evidence="1">The sequence shown here is derived from an EMBL/GenBank/DDBJ whole genome shotgun (WGS) entry which is preliminary data.</text>
</comment>
<keyword evidence="2" id="KW-1185">Reference proteome</keyword>
<protein>
    <submittedName>
        <fullName evidence="1">Uncharacterized protein</fullName>
    </submittedName>
</protein>
<dbReference type="Proteomes" id="UP001440599">
    <property type="component" value="Unassembled WGS sequence"/>
</dbReference>
<proteinExistence type="predicted"/>
<organism evidence="1 2">
    <name type="scientific">Flavonifractor hominis</name>
    <dbReference type="NCBI Taxonomy" id="3133178"/>
    <lineage>
        <taxon>Bacteria</taxon>
        <taxon>Bacillati</taxon>
        <taxon>Bacillota</taxon>
        <taxon>Clostridia</taxon>
        <taxon>Eubacteriales</taxon>
        <taxon>Oscillospiraceae</taxon>
        <taxon>Flavonifractor</taxon>
    </lineage>
</organism>
<gene>
    <name evidence="1" type="ORF">WMO45_07145</name>
</gene>
<accession>A0ABV1EQB0</accession>
<dbReference type="RefSeq" id="WP_349139889.1">
    <property type="nucleotide sequence ID" value="NZ_JBBMFT010000003.1"/>
</dbReference>
<reference evidence="1 2" key="1">
    <citation type="submission" date="2024-03" db="EMBL/GenBank/DDBJ databases">
        <title>Human intestinal bacterial collection.</title>
        <authorList>
            <person name="Pauvert C."/>
            <person name="Hitch T.C.A."/>
            <person name="Clavel T."/>
        </authorList>
    </citation>
    <scope>NUCLEOTIDE SEQUENCE [LARGE SCALE GENOMIC DNA]</scope>
    <source>
        <strain evidence="1 2">CLA-AP-H34</strain>
    </source>
</reference>
<evidence type="ECO:0000313" key="2">
    <source>
        <dbReference type="Proteomes" id="UP001440599"/>
    </source>
</evidence>
<dbReference type="EMBL" id="JBBMFT010000003">
    <property type="protein sequence ID" value="MEQ2456294.1"/>
    <property type="molecule type" value="Genomic_DNA"/>
</dbReference>
<sequence>MQAERSETLEQELEEFYQAHPDRYHPFLWREREQLLADGTDLERLDETTFALFSEILSVRMGFDRNDVPQRRYYEYVCQQVYCFFRSDAYHGERLTAEALKQMLITGAALQIIQWTGWSAALVTAAVSLVASTAIKIGVEAWCRYYEQQHPEVLDEHR</sequence>
<evidence type="ECO:0000313" key="1">
    <source>
        <dbReference type="EMBL" id="MEQ2456294.1"/>
    </source>
</evidence>
<name>A0ABV1EQB0_9FIRM</name>